<dbReference type="Proteomes" id="UP000625247">
    <property type="component" value="Unassembled WGS sequence"/>
</dbReference>
<organism evidence="1 2">
    <name type="scientific">Pseudomonas lutea</name>
    <dbReference type="NCBI Taxonomy" id="243924"/>
    <lineage>
        <taxon>Bacteria</taxon>
        <taxon>Pseudomonadati</taxon>
        <taxon>Pseudomonadota</taxon>
        <taxon>Gammaproteobacteria</taxon>
        <taxon>Pseudomonadales</taxon>
        <taxon>Pseudomonadaceae</taxon>
        <taxon>Pseudomonas</taxon>
    </lineage>
</organism>
<gene>
    <name evidence="1" type="ORF">IFT62_20920</name>
</gene>
<protein>
    <submittedName>
        <fullName evidence="1">Uncharacterized protein</fullName>
    </submittedName>
</protein>
<dbReference type="RefSeq" id="WP_191945547.1">
    <property type="nucleotide sequence ID" value="NZ_JACYNP010000011.1"/>
</dbReference>
<sequence length="71" mass="8039">MALDDADTVYCHIQMPLLQGKELLQLVAELRRSGNHPNLEGVFADIQYELTNSIDFVENPPASGDWFPTRH</sequence>
<dbReference type="EMBL" id="JACYNP010000011">
    <property type="protein sequence ID" value="MBD8123672.1"/>
    <property type="molecule type" value="Genomic_DNA"/>
</dbReference>
<reference evidence="1 2" key="1">
    <citation type="journal article" date="2020" name="FEMS Microbiol. Ecol.">
        <title>Temporal dynamics of bacterial communities during seed development and maturation.</title>
        <authorList>
            <person name="Chesneau G."/>
            <person name="Torres-Cortes G."/>
            <person name="Briand M."/>
            <person name="Darrasse A."/>
            <person name="Preveaux A."/>
            <person name="Marais C."/>
            <person name="Jacques M.A."/>
            <person name="Shade A."/>
            <person name="Barret M."/>
        </authorList>
    </citation>
    <scope>NUCLEOTIDE SEQUENCE [LARGE SCALE GENOMIC DNA]</scope>
    <source>
        <strain evidence="1 2">CFBP13723</strain>
    </source>
</reference>
<evidence type="ECO:0000313" key="2">
    <source>
        <dbReference type="Proteomes" id="UP000625247"/>
    </source>
</evidence>
<comment type="caution">
    <text evidence="1">The sequence shown here is derived from an EMBL/GenBank/DDBJ whole genome shotgun (WGS) entry which is preliminary data.</text>
</comment>
<evidence type="ECO:0000313" key="1">
    <source>
        <dbReference type="EMBL" id="MBD8123672.1"/>
    </source>
</evidence>
<keyword evidence="2" id="KW-1185">Reference proteome</keyword>
<name>A0ABR9AC39_9PSED</name>
<accession>A0ABR9AC39</accession>
<proteinExistence type="predicted"/>